<proteinExistence type="predicted"/>
<dbReference type="OrthoDB" id="158267at2"/>
<dbReference type="SUPFAM" id="SSF52266">
    <property type="entry name" value="SGNH hydrolase"/>
    <property type="match status" value="1"/>
</dbReference>
<keyword evidence="2" id="KW-0378">Hydrolase</keyword>
<dbReference type="Proteomes" id="UP000291562">
    <property type="component" value="Chromosome"/>
</dbReference>
<dbReference type="Pfam" id="PF13472">
    <property type="entry name" value="Lipase_GDSL_2"/>
    <property type="match status" value="1"/>
</dbReference>
<protein>
    <submittedName>
        <fullName evidence="2">SGNH/GDSL hydrolase family protein</fullName>
    </submittedName>
</protein>
<dbReference type="EMBL" id="CP035704">
    <property type="protein sequence ID" value="QBB72518.1"/>
    <property type="molecule type" value="Genomic_DNA"/>
</dbReference>
<dbReference type="KEGG" id="xbc:ELE36_01740"/>
<evidence type="ECO:0000313" key="3">
    <source>
        <dbReference type="Proteomes" id="UP000291562"/>
    </source>
</evidence>
<accession>A0A411HPU4</accession>
<dbReference type="Gene3D" id="3.40.50.1110">
    <property type="entry name" value="SGNH hydrolase"/>
    <property type="match status" value="1"/>
</dbReference>
<dbReference type="AlphaFoldDB" id="A0A411HPU4"/>
<reference evidence="2 3" key="1">
    <citation type="submission" date="2019-01" db="EMBL/GenBank/DDBJ databases">
        <title>Pseudolysobacter antarctica gen. nov., sp. nov., isolated from Fildes Peninsula, Antarctica.</title>
        <authorList>
            <person name="Wei Z."/>
            <person name="Peng F."/>
        </authorList>
    </citation>
    <scope>NUCLEOTIDE SEQUENCE [LARGE SCALE GENOMIC DNA]</scope>
    <source>
        <strain evidence="2 3">AQ6-296</strain>
    </source>
</reference>
<feature type="domain" description="SGNH hydrolase-type esterase" evidence="1">
    <location>
        <begin position="21"/>
        <end position="201"/>
    </location>
</feature>
<keyword evidence="3" id="KW-1185">Reference proteome</keyword>
<dbReference type="GO" id="GO:0016788">
    <property type="term" value="F:hydrolase activity, acting on ester bonds"/>
    <property type="evidence" value="ECO:0007669"/>
    <property type="project" value="UniProtKB-ARBA"/>
</dbReference>
<dbReference type="InterPro" id="IPR036514">
    <property type="entry name" value="SGNH_hydro_sf"/>
</dbReference>
<evidence type="ECO:0000313" key="2">
    <source>
        <dbReference type="EMBL" id="QBB72518.1"/>
    </source>
</evidence>
<organism evidence="2 3">
    <name type="scientific">Pseudolysobacter antarcticus</name>
    <dbReference type="NCBI Taxonomy" id="2511995"/>
    <lineage>
        <taxon>Bacteria</taxon>
        <taxon>Pseudomonadati</taxon>
        <taxon>Pseudomonadota</taxon>
        <taxon>Gammaproteobacteria</taxon>
        <taxon>Lysobacterales</taxon>
        <taxon>Rhodanobacteraceae</taxon>
        <taxon>Pseudolysobacter</taxon>
    </lineage>
</organism>
<dbReference type="CDD" id="cd01832">
    <property type="entry name" value="SGNH_hydrolase_like_1"/>
    <property type="match status" value="1"/>
</dbReference>
<sequence length="218" mass="23438">MLGATTGSDKAAPDASPRFLALGDSYTIGEGVAETDRWPMQLAAKLRTQGILIESPQIIAKTGWTTDELSSAMDGATLHPPYALVTLLIGVNNQYRGRDTGNYRVEFSALLQRAIHLAGDLPQHVIVVSIPDWGVTAFGQKSGRDTQQIARELDAYNAINRDVSTAQHVRYVDIANVSRAGGARAEMLTEDGLHPSAAMYAQWAAQVLPEARAALSSH</sequence>
<evidence type="ECO:0000259" key="1">
    <source>
        <dbReference type="Pfam" id="PF13472"/>
    </source>
</evidence>
<name>A0A411HPU4_9GAMM</name>
<dbReference type="RefSeq" id="WP_129836549.1">
    <property type="nucleotide sequence ID" value="NZ_CP035704.1"/>
</dbReference>
<dbReference type="InterPro" id="IPR013830">
    <property type="entry name" value="SGNH_hydro"/>
</dbReference>
<gene>
    <name evidence="2" type="ORF">ELE36_01740</name>
</gene>